<evidence type="ECO:0000259" key="5">
    <source>
        <dbReference type="Pfam" id="PF09084"/>
    </source>
</evidence>
<evidence type="ECO:0000256" key="3">
    <source>
        <dbReference type="ARBA" id="ARBA00022729"/>
    </source>
</evidence>
<comment type="similarity">
    <text evidence="2">Belongs to the bacterial solute-binding protein SsuA/TauA family.</text>
</comment>
<dbReference type="InterPro" id="IPR015168">
    <property type="entry name" value="SsuA/THI5"/>
</dbReference>
<organism evidence="6">
    <name type="scientific">marine metagenome</name>
    <dbReference type="NCBI Taxonomy" id="408172"/>
    <lineage>
        <taxon>unclassified sequences</taxon>
        <taxon>metagenomes</taxon>
        <taxon>ecological metagenomes</taxon>
    </lineage>
</organism>
<gene>
    <name evidence="6" type="ORF">METZ01_LOCUS517465</name>
</gene>
<evidence type="ECO:0000256" key="2">
    <source>
        <dbReference type="ARBA" id="ARBA00010742"/>
    </source>
</evidence>
<dbReference type="GO" id="GO:0042597">
    <property type="term" value="C:periplasmic space"/>
    <property type="evidence" value="ECO:0007669"/>
    <property type="project" value="UniProtKB-SubCell"/>
</dbReference>
<keyword evidence="4" id="KW-0812">Transmembrane</keyword>
<evidence type="ECO:0000256" key="1">
    <source>
        <dbReference type="ARBA" id="ARBA00004418"/>
    </source>
</evidence>
<proteinExistence type="inferred from homology"/>
<keyword evidence="3" id="KW-0732">Signal</keyword>
<name>A0A383F6L9_9ZZZZ</name>
<feature type="non-terminal residue" evidence="6">
    <location>
        <position position="219"/>
    </location>
</feature>
<sequence length="219" mass="23594">MKHLQIPLLSYHNRILFLRLSISALVLIGLLTSSSDAKLKIAYSDWPGWVAWEIGIQKDWFKKVGVDVEFQWLEYIPSMDAFAAGQVDACCMTNVDALVTGATGKKGVGIIINDYSDGNDMVVAVPGITKVSQLKGKKVGVETGFVGHLLLLQALEENGLTESDVELINYPTDQTAQALESGDVAAIVAWQPNSGQALKVVPGSKPVFTSADAKGLIYD</sequence>
<dbReference type="AlphaFoldDB" id="A0A383F6L9"/>
<dbReference type="PANTHER" id="PTHR30024">
    <property type="entry name" value="ALIPHATIC SULFONATES-BINDING PROTEIN-RELATED"/>
    <property type="match status" value="1"/>
</dbReference>
<reference evidence="6" key="1">
    <citation type="submission" date="2018-05" db="EMBL/GenBank/DDBJ databases">
        <authorList>
            <person name="Lanie J.A."/>
            <person name="Ng W.-L."/>
            <person name="Kazmierczak K.M."/>
            <person name="Andrzejewski T.M."/>
            <person name="Davidsen T.M."/>
            <person name="Wayne K.J."/>
            <person name="Tettelin H."/>
            <person name="Glass J.I."/>
            <person name="Rusch D."/>
            <person name="Podicherti R."/>
            <person name="Tsui H.-C.T."/>
            <person name="Winkler M.E."/>
        </authorList>
    </citation>
    <scope>NUCLEOTIDE SEQUENCE</scope>
</reference>
<dbReference type="PANTHER" id="PTHR30024:SF47">
    <property type="entry name" value="TAURINE-BINDING PERIPLASMIC PROTEIN"/>
    <property type="match status" value="1"/>
</dbReference>
<protein>
    <recommendedName>
        <fullName evidence="5">SsuA/THI5-like domain-containing protein</fullName>
    </recommendedName>
</protein>
<evidence type="ECO:0000313" key="6">
    <source>
        <dbReference type="EMBL" id="SVE64611.1"/>
    </source>
</evidence>
<keyword evidence="4" id="KW-1133">Transmembrane helix</keyword>
<dbReference type="Gene3D" id="3.40.190.10">
    <property type="entry name" value="Periplasmic binding protein-like II"/>
    <property type="match status" value="2"/>
</dbReference>
<dbReference type="Pfam" id="PF09084">
    <property type="entry name" value="NMT1"/>
    <property type="match status" value="1"/>
</dbReference>
<feature type="domain" description="SsuA/THI5-like" evidence="5">
    <location>
        <begin position="56"/>
        <end position="193"/>
    </location>
</feature>
<dbReference type="EMBL" id="UINC01231880">
    <property type="protein sequence ID" value="SVE64611.1"/>
    <property type="molecule type" value="Genomic_DNA"/>
</dbReference>
<keyword evidence="4" id="KW-0472">Membrane</keyword>
<comment type="subcellular location">
    <subcellularLocation>
        <location evidence="1">Periplasm</location>
    </subcellularLocation>
</comment>
<feature type="transmembrane region" description="Helical" evidence="4">
    <location>
        <begin position="15"/>
        <end position="32"/>
    </location>
</feature>
<dbReference type="SUPFAM" id="SSF53850">
    <property type="entry name" value="Periplasmic binding protein-like II"/>
    <property type="match status" value="1"/>
</dbReference>
<evidence type="ECO:0000256" key="4">
    <source>
        <dbReference type="SAM" id="Phobius"/>
    </source>
</evidence>
<accession>A0A383F6L9</accession>